<evidence type="ECO:0000259" key="3">
    <source>
        <dbReference type="Pfam" id="PF18668"/>
    </source>
</evidence>
<organism evidence="4 5">
    <name type="scientific">Escherichia phage ECML-4</name>
    <dbReference type="NCBI Taxonomy" id="1204523"/>
    <lineage>
        <taxon>Viruses</taxon>
        <taxon>Duplodnaviria</taxon>
        <taxon>Heunggongvirae</taxon>
        <taxon>Uroviricota</taxon>
        <taxon>Caudoviricetes</taxon>
        <taxon>Pantevenvirales</taxon>
        <taxon>Ackermannviridae</taxon>
        <taxon>Cvivirinae</taxon>
        <taxon>Kuttervirus</taxon>
        <taxon>Kuttervirus ECML4</taxon>
    </lineage>
</organism>
<dbReference type="Gene3D" id="2.160.20.10">
    <property type="entry name" value="Single-stranded right-handed beta-helix, Pectin lyase-like"/>
    <property type="match status" value="1"/>
</dbReference>
<dbReference type="KEGG" id="vg:22277819"/>
<sequence>MISQFNQPRGSTSIEVNKQSIARNFGVKEDEVIYFTAGIDLSGFKVIYDESTQRAYSLPFGIVSGTTAISLDERAILTHSAGSVDLGELAVSREEYVTLPGSFNFGHTINVKNELLVHDDKKYRWDGTLPKVVPVGSTPTTTGGIGVGAWLSVGDASLRGELFSEYILYKTPQAFGAIGDGVADDTLSLQDAMDYCQVHNEKLVIPSGRYRITKPLLYRNQGFYNYEIEGQGGAAVIIMDSLEKTGITAPDAFGDDFNVNAAMVVLNDTNQSKYCRISGLRFESPVGAEYAIYVGQAENTYIHDCFWTGFTFGWYDLGSWVTRVERCIARDIVDTGFFKKNGTSTYIAECYADRMMRGYYLGGGYSAIINCACDLTTRWGFYLYGGRTGSDLATFSIKGCGSEQSGTDSVFYVDGLVALSIEDHNAGNDPTVQPAPAALLSMASNTSYSQVVLKNIRTVNVDTLILDSADHNYFDLTNVTCRSEMSKEFYLGTNSRVLKRSYDGERFITSNDQVGIGFAESDIVDGWTDLTLSGLRNGQFIIRRTVSIPRTSGDAGAVTITMPLNMDTNYTVAATLEGEFSQLQSICPVFSVTDKTSSSFSLCASSAKNNTTWSAIDVEVIIYGLKS</sequence>
<dbReference type="GeneID" id="22277819"/>
<reference evidence="4 5" key="1">
    <citation type="submission" date="2012-06" db="EMBL/GenBank/DDBJ databases">
        <title>Bacteriophage cocktail significantly reduces contamination of lettuce and beef with Escherichia coli O157:H7, but does not protect against recontamination.</title>
        <authorList>
            <person name="Carter C."/>
            <person name="Parks A.R."/>
            <person name="Abuladze T."/>
            <person name="Li M."/>
            <person name="Senecal A."/>
            <person name="Kropinski A."/>
            <person name="Sulakvelidze A."/>
        </authorList>
    </citation>
    <scope>NUCLEOTIDE SEQUENCE [LARGE SCALE GENOMIC DNA]</scope>
</reference>
<proteinExistence type="predicted"/>
<dbReference type="GO" id="GO:0019058">
    <property type="term" value="P:viral life cycle"/>
    <property type="evidence" value="ECO:0007669"/>
    <property type="project" value="UniProtKB-ARBA"/>
</dbReference>
<dbReference type="InterPro" id="IPR040775">
    <property type="entry name" value="Tail_spike_N"/>
</dbReference>
<feature type="domain" description="Tail spike TSP1/Gp66 N-terminal" evidence="3">
    <location>
        <begin position="90"/>
        <end position="155"/>
    </location>
</feature>
<dbReference type="Pfam" id="PF18668">
    <property type="entry name" value="Tail_spike_N"/>
    <property type="match status" value="1"/>
</dbReference>
<dbReference type="InterPro" id="IPR011050">
    <property type="entry name" value="Pectin_lyase_fold/virulence"/>
</dbReference>
<evidence type="ECO:0000256" key="2">
    <source>
        <dbReference type="ARBA" id="ARBA00022844"/>
    </source>
</evidence>
<protein>
    <recommendedName>
        <fullName evidence="3">Tail spike TSP1/Gp66 N-terminal domain-containing protein</fullName>
    </recommendedName>
</protein>
<evidence type="ECO:0000313" key="5">
    <source>
        <dbReference type="Proteomes" id="UP000002903"/>
    </source>
</evidence>
<dbReference type="GO" id="GO:0051701">
    <property type="term" value="P:biological process involved in interaction with host"/>
    <property type="evidence" value="ECO:0007669"/>
    <property type="project" value="UniProtKB-ARBA"/>
</dbReference>
<name>I7ATC2_9CAUD</name>
<accession>I7ATC2</accession>
<dbReference type="Gene3D" id="2.10.10.80">
    <property type="match status" value="1"/>
</dbReference>
<dbReference type="SUPFAM" id="SSF51126">
    <property type="entry name" value="Pectin lyase-like"/>
    <property type="match status" value="1"/>
</dbReference>
<dbReference type="Proteomes" id="UP000002903">
    <property type="component" value="Segment"/>
</dbReference>
<evidence type="ECO:0000256" key="1">
    <source>
        <dbReference type="ARBA" id="ARBA00004328"/>
    </source>
</evidence>
<keyword evidence="5" id="KW-1185">Reference proteome</keyword>
<dbReference type="EMBL" id="JX128257">
    <property type="protein sequence ID" value="AFO10350.1"/>
    <property type="molecule type" value="Genomic_DNA"/>
</dbReference>
<dbReference type="InterPro" id="IPR012334">
    <property type="entry name" value="Pectin_lyas_fold"/>
</dbReference>
<dbReference type="Gene3D" id="3.30.2020.50">
    <property type="match status" value="1"/>
</dbReference>
<keyword evidence="2" id="KW-0946">Virion</keyword>
<comment type="subcellular location">
    <subcellularLocation>
        <location evidence="1">Virion</location>
    </subcellularLocation>
</comment>
<evidence type="ECO:0000313" key="4">
    <source>
        <dbReference type="EMBL" id="AFO10350.1"/>
    </source>
</evidence>
<dbReference type="RefSeq" id="YP_009101512.1">
    <property type="nucleotide sequence ID" value="NC_025446.1"/>
</dbReference>
<dbReference type="GO" id="GO:0044423">
    <property type="term" value="C:virion component"/>
    <property type="evidence" value="ECO:0007669"/>
    <property type="project" value="UniProtKB-KW"/>
</dbReference>